<dbReference type="AlphaFoldDB" id="A0A1G2H1P8"/>
<evidence type="ECO:0000313" key="3">
    <source>
        <dbReference type="Proteomes" id="UP000178996"/>
    </source>
</evidence>
<dbReference type="SMART" id="SM00393">
    <property type="entry name" value="R3H"/>
    <property type="match status" value="1"/>
</dbReference>
<evidence type="ECO:0000313" key="2">
    <source>
        <dbReference type="EMBL" id="OGZ56406.1"/>
    </source>
</evidence>
<dbReference type="InterPro" id="IPR036867">
    <property type="entry name" value="R3H_dom_sf"/>
</dbReference>
<name>A0A1G2H1P8_9BACT</name>
<dbReference type="EMBL" id="MHOB01000052">
    <property type="protein sequence ID" value="OGZ56406.1"/>
    <property type="molecule type" value="Genomic_DNA"/>
</dbReference>
<feature type="domain" description="R3H" evidence="1">
    <location>
        <begin position="92"/>
        <end position="158"/>
    </location>
</feature>
<dbReference type="Pfam" id="PF01424">
    <property type="entry name" value="R3H"/>
    <property type="match status" value="1"/>
</dbReference>
<organism evidence="2 3">
    <name type="scientific">Candidatus Ryanbacteria bacterium RIFCSPLOWO2_12_FULL_47_9c</name>
    <dbReference type="NCBI Taxonomy" id="1802131"/>
    <lineage>
        <taxon>Bacteria</taxon>
        <taxon>Candidatus Ryaniibacteriota</taxon>
    </lineage>
</organism>
<dbReference type="GO" id="GO:0003723">
    <property type="term" value="F:RNA binding"/>
    <property type="evidence" value="ECO:0007669"/>
    <property type="project" value="InterPro"/>
</dbReference>
<evidence type="ECO:0000259" key="1">
    <source>
        <dbReference type="PROSITE" id="PS51061"/>
    </source>
</evidence>
<protein>
    <recommendedName>
        <fullName evidence="1">R3H domain-containing protein</fullName>
    </recommendedName>
</protein>
<dbReference type="Proteomes" id="UP000178996">
    <property type="component" value="Unassembled WGS sequence"/>
</dbReference>
<accession>A0A1G2H1P8</accession>
<dbReference type="Gene3D" id="3.30.300.20">
    <property type="match status" value="1"/>
</dbReference>
<gene>
    <name evidence="2" type="ORF">A3G60_00265</name>
</gene>
<dbReference type="InterPro" id="IPR034079">
    <property type="entry name" value="R3H_KhpB"/>
</dbReference>
<reference evidence="2 3" key="1">
    <citation type="journal article" date="2016" name="Nat. Commun.">
        <title>Thousands of microbial genomes shed light on interconnected biogeochemical processes in an aquifer system.</title>
        <authorList>
            <person name="Anantharaman K."/>
            <person name="Brown C.T."/>
            <person name="Hug L.A."/>
            <person name="Sharon I."/>
            <person name="Castelle C.J."/>
            <person name="Probst A.J."/>
            <person name="Thomas B.C."/>
            <person name="Singh A."/>
            <person name="Wilkins M.J."/>
            <person name="Karaoz U."/>
            <person name="Brodie E.L."/>
            <person name="Williams K.H."/>
            <person name="Hubbard S.S."/>
            <person name="Banfield J.F."/>
        </authorList>
    </citation>
    <scope>NUCLEOTIDE SEQUENCE [LARGE SCALE GENOMIC DNA]</scope>
</reference>
<dbReference type="PANTHER" id="PTHR35800:SF1">
    <property type="entry name" value="RNA-BINDING PROTEIN KHPB"/>
    <property type="match status" value="1"/>
</dbReference>
<dbReference type="InterPro" id="IPR015946">
    <property type="entry name" value="KH_dom-like_a/b"/>
</dbReference>
<dbReference type="PANTHER" id="PTHR35800">
    <property type="entry name" value="PROTEIN JAG"/>
    <property type="match status" value="1"/>
</dbReference>
<proteinExistence type="predicted"/>
<dbReference type="PROSITE" id="PS51061">
    <property type="entry name" value="R3H"/>
    <property type="match status" value="1"/>
</dbReference>
<dbReference type="InterPro" id="IPR001374">
    <property type="entry name" value="R3H_dom"/>
</dbReference>
<dbReference type="SUPFAM" id="SSF82708">
    <property type="entry name" value="R3H domain"/>
    <property type="match status" value="1"/>
</dbReference>
<dbReference type="InterPro" id="IPR039247">
    <property type="entry name" value="KhpB"/>
</dbReference>
<dbReference type="Gene3D" id="3.30.1370.50">
    <property type="entry name" value="R3H-like domain"/>
    <property type="match status" value="1"/>
</dbReference>
<sequence length="161" mass="18524">MENIRAIENKNSEILECIKEFLGQMDVEASVEEGVIGDSTAFLVHTSDAGLLIGEDGANLYALNYLLRKIIERKLESDDHSQFMIDVNDYQRRRFDELKDKARMGAQRVRYFKKEVTLEPMSAFERRIVHLALQEYPDIVTESIGEGAERRVVIQLSSLDR</sequence>
<dbReference type="CDD" id="cd02644">
    <property type="entry name" value="R3H_jag"/>
    <property type="match status" value="1"/>
</dbReference>
<comment type="caution">
    <text evidence="2">The sequence shown here is derived from an EMBL/GenBank/DDBJ whole genome shotgun (WGS) entry which is preliminary data.</text>
</comment>